<dbReference type="Pfam" id="PF10551">
    <property type="entry name" value="MULE"/>
    <property type="match status" value="1"/>
</dbReference>
<feature type="non-terminal residue" evidence="2">
    <location>
        <position position="185"/>
    </location>
</feature>
<name>A0A8J2EJV4_COTCN</name>
<keyword evidence="3" id="KW-1185">Reference proteome</keyword>
<dbReference type="AlphaFoldDB" id="A0A8J2EJV4"/>
<dbReference type="OrthoDB" id="7549443at2759"/>
<dbReference type="Proteomes" id="UP000786811">
    <property type="component" value="Unassembled WGS sequence"/>
</dbReference>
<gene>
    <name evidence="2" type="ORF">HICCMSTLAB_LOCUS1511</name>
</gene>
<dbReference type="EMBL" id="CAJNRD030001116">
    <property type="protein sequence ID" value="CAG5075357.1"/>
    <property type="molecule type" value="Genomic_DNA"/>
</dbReference>
<evidence type="ECO:0000259" key="1">
    <source>
        <dbReference type="Pfam" id="PF10551"/>
    </source>
</evidence>
<evidence type="ECO:0000313" key="2">
    <source>
        <dbReference type="EMBL" id="CAG5075357.1"/>
    </source>
</evidence>
<organism evidence="2 3">
    <name type="scientific">Cotesia congregata</name>
    <name type="common">Parasitoid wasp</name>
    <name type="synonym">Apanteles congregatus</name>
    <dbReference type="NCBI Taxonomy" id="51543"/>
    <lineage>
        <taxon>Eukaryota</taxon>
        <taxon>Metazoa</taxon>
        <taxon>Ecdysozoa</taxon>
        <taxon>Arthropoda</taxon>
        <taxon>Hexapoda</taxon>
        <taxon>Insecta</taxon>
        <taxon>Pterygota</taxon>
        <taxon>Neoptera</taxon>
        <taxon>Endopterygota</taxon>
        <taxon>Hymenoptera</taxon>
        <taxon>Apocrita</taxon>
        <taxon>Ichneumonoidea</taxon>
        <taxon>Braconidae</taxon>
        <taxon>Microgastrinae</taxon>
        <taxon>Cotesia</taxon>
    </lineage>
</organism>
<comment type="caution">
    <text evidence="2">The sequence shown here is derived from an EMBL/GenBank/DDBJ whole genome shotgun (WGS) entry which is preliminary data.</text>
</comment>
<proteinExistence type="predicted"/>
<protein>
    <recommendedName>
        <fullName evidence="1">MULE transposase domain-containing protein</fullName>
    </recommendedName>
</protein>
<reference evidence="2" key="1">
    <citation type="submission" date="2021-04" db="EMBL/GenBank/DDBJ databases">
        <authorList>
            <person name="Chebbi M.A.C M."/>
        </authorList>
    </citation>
    <scope>NUCLEOTIDE SEQUENCE</scope>
</reference>
<dbReference type="InterPro" id="IPR018289">
    <property type="entry name" value="MULE_transposase_dom"/>
</dbReference>
<feature type="domain" description="MULE transposase" evidence="1">
    <location>
        <begin position="3"/>
        <end position="65"/>
    </location>
</feature>
<sequence length="185" mass="21891">AIPIFWTIMTHKGEECYRRVFEFLKQKIPTFNPSSYMSDFEFGLHNAIKDVFPNIDANHCHFHYAQALINKSTEIGLINKTTIRPGTHPEIYIVVKQLIALALLPPNLIKITFENIKRVTMETFGNHFDGLFGYYERYWLKTVKPEGFSIYNLRDDRTNNHIESYHRTLNMHLRKNPHPNQFFCK</sequence>
<evidence type="ECO:0000313" key="3">
    <source>
        <dbReference type="Proteomes" id="UP000786811"/>
    </source>
</evidence>
<accession>A0A8J2EJV4</accession>